<dbReference type="Gene3D" id="1.10.10.2840">
    <property type="entry name" value="PucR C-terminal helix-turn-helix domain"/>
    <property type="match status" value="1"/>
</dbReference>
<comment type="caution">
    <text evidence="4">The sequence shown here is derived from an EMBL/GenBank/DDBJ whole genome shotgun (WGS) entry which is preliminary data.</text>
</comment>
<dbReference type="EMBL" id="JBHSFE010000014">
    <property type="protein sequence ID" value="MFC4609541.1"/>
    <property type="molecule type" value="Genomic_DNA"/>
</dbReference>
<feature type="region of interest" description="Disordered" evidence="1">
    <location>
        <begin position="209"/>
        <end position="278"/>
    </location>
</feature>
<feature type="compositionally biased region" description="Low complexity" evidence="1">
    <location>
        <begin position="218"/>
        <end position="234"/>
    </location>
</feature>
<reference evidence="5" key="1">
    <citation type="journal article" date="2019" name="Int. J. Syst. Evol. Microbiol.">
        <title>The Global Catalogue of Microorganisms (GCM) 10K type strain sequencing project: providing services to taxonomists for standard genome sequencing and annotation.</title>
        <authorList>
            <consortium name="The Broad Institute Genomics Platform"/>
            <consortium name="The Broad Institute Genome Sequencing Center for Infectious Disease"/>
            <person name="Wu L."/>
            <person name="Ma J."/>
        </authorList>
    </citation>
    <scope>NUCLEOTIDE SEQUENCE [LARGE SCALE GENOMIC DNA]</scope>
    <source>
        <strain evidence="5">CGMCC 4.7139</strain>
    </source>
</reference>
<accession>A0ABV9G9E8</accession>
<dbReference type="Proteomes" id="UP001595993">
    <property type="component" value="Unassembled WGS sequence"/>
</dbReference>
<feature type="domain" description="Purine catabolism PurC-like" evidence="2">
    <location>
        <begin position="18"/>
        <end position="129"/>
    </location>
</feature>
<dbReference type="Pfam" id="PF07905">
    <property type="entry name" value="PucR"/>
    <property type="match status" value="1"/>
</dbReference>
<dbReference type="PANTHER" id="PTHR33744:SF1">
    <property type="entry name" value="DNA-BINDING TRANSCRIPTIONAL ACTIVATOR ADER"/>
    <property type="match status" value="1"/>
</dbReference>
<dbReference type="RefSeq" id="WP_381196426.1">
    <property type="nucleotide sequence ID" value="NZ_JBHSFE010000014.1"/>
</dbReference>
<dbReference type="InterPro" id="IPR012914">
    <property type="entry name" value="PucR_dom"/>
</dbReference>
<keyword evidence="5" id="KW-1185">Reference proteome</keyword>
<protein>
    <submittedName>
        <fullName evidence="4">PucR family transcriptional regulator ligand-binding domain-containing protein</fullName>
    </submittedName>
</protein>
<name>A0ABV9G9E8_9ACTN</name>
<evidence type="ECO:0000313" key="5">
    <source>
        <dbReference type="Proteomes" id="UP001595993"/>
    </source>
</evidence>
<evidence type="ECO:0000259" key="2">
    <source>
        <dbReference type="Pfam" id="PF07905"/>
    </source>
</evidence>
<dbReference type="InterPro" id="IPR042070">
    <property type="entry name" value="PucR_C-HTH_sf"/>
</dbReference>
<dbReference type="InterPro" id="IPR051448">
    <property type="entry name" value="CdaR-like_regulators"/>
</dbReference>
<dbReference type="PANTHER" id="PTHR33744">
    <property type="entry name" value="CARBOHYDRATE DIACID REGULATOR"/>
    <property type="match status" value="1"/>
</dbReference>
<proteinExistence type="predicted"/>
<gene>
    <name evidence="4" type="ORF">ACFO9E_17205</name>
</gene>
<dbReference type="Pfam" id="PF13556">
    <property type="entry name" value="HTH_30"/>
    <property type="match status" value="1"/>
</dbReference>
<evidence type="ECO:0000256" key="1">
    <source>
        <dbReference type="SAM" id="MobiDB-lite"/>
    </source>
</evidence>
<evidence type="ECO:0000259" key="3">
    <source>
        <dbReference type="Pfam" id="PF13556"/>
    </source>
</evidence>
<organism evidence="4 5">
    <name type="scientific">Streptomyces maoxianensis</name>
    <dbReference type="NCBI Taxonomy" id="1459942"/>
    <lineage>
        <taxon>Bacteria</taxon>
        <taxon>Bacillati</taxon>
        <taxon>Actinomycetota</taxon>
        <taxon>Actinomycetes</taxon>
        <taxon>Kitasatosporales</taxon>
        <taxon>Streptomycetaceae</taxon>
        <taxon>Streptomyces</taxon>
    </lineage>
</organism>
<sequence>MPEIAAAPPTPPIPLAALLAREELGLRQIAGPVEAGAAVHWVHTSEMADPYPYLLGGELLLSAGVLLKDPDMYVSRIVQAGAAALGFGVAPVYDTVPQALIEACDRHGLPLIEVPPPTTFTAVARAVWRLMAEARHRELRRVTQAQQGLAAAAARPDPVPAVLHQLAARLGGKAVLLAPDGTELSSSGRAPGPDAGAALRRLARVVNRRPAAEEAGRSGAFAGDAPAGSAPGAGEVPKPAPASGTGGATRPVRGTGTGDASRPARGIDEATRPIPASASDAIPGAHLAAYALGGHQGLVLGLATPRREAGDHTVAGVAVVLLSLLTAPHQGADSSGRSAALVRLLLGAGPAEAAALLGTDRWTVVHARGGSGTPFAASALGAALGSALVDPADDGAVRILLPADSEVTPQPGWVLGVSSPVRPDELAAADTQAARAVHRAAATGTDLVRHRGTSLSALLAPEEAAAHARLRLAPLADSPALLDTLRNWLSLHGSWDRTAAAMEIHRNTVRQRIARCAALLDEDLDDADVRMELWFALRHT</sequence>
<evidence type="ECO:0000313" key="4">
    <source>
        <dbReference type="EMBL" id="MFC4609541.1"/>
    </source>
</evidence>
<dbReference type="InterPro" id="IPR025736">
    <property type="entry name" value="PucR_C-HTH_dom"/>
</dbReference>
<feature type="domain" description="PucR C-terminal helix-turn-helix" evidence="3">
    <location>
        <begin position="481"/>
        <end position="538"/>
    </location>
</feature>